<organism evidence="1 2">
    <name type="scientific">Azospirillum argentinense</name>
    <dbReference type="NCBI Taxonomy" id="2970906"/>
    <lineage>
        <taxon>Bacteria</taxon>
        <taxon>Pseudomonadati</taxon>
        <taxon>Pseudomonadota</taxon>
        <taxon>Alphaproteobacteria</taxon>
        <taxon>Rhodospirillales</taxon>
        <taxon>Azospirillaceae</taxon>
        <taxon>Azospirillum</taxon>
    </lineage>
</organism>
<sequence length="38" mass="4220">MACGADPGSLRNRFLLKGPSFDLWPFRRAFKPPEAGRG</sequence>
<gene>
    <name evidence="1" type="ORF">FH063_000417</name>
</gene>
<accession>A0A5B0KZS1</accession>
<dbReference type="EMBL" id="VEWN01000001">
    <property type="protein sequence ID" value="KAA1058217.1"/>
    <property type="molecule type" value="Genomic_DNA"/>
</dbReference>
<proteinExistence type="predicted"/>
<dbReference type="AlphaFoldDB" id="A0A5B0KZS1"/>
<evidence type="ECO:0000313" key="2">
    <source>
        <dbReference type="Proteomes" id="UP000325333"/>
    </source>
</evidence>
<comment type="caution">
    <text evidence="1">The sequence shown here is derived from an EMBL/GenBank/DDBJ whole genome shotgun (WGS) entry which is preliminary data.</text>
</comment>
<evidence type="ECO:0000313" key="1">
    <source>
        <dbReference type="EMBL" id="KAA1058217.1"/>
    </source>
</evidence>
<dbReference type="Proteomes" id="UP000325333">
    <property type="component" value="Unassembled WGS sequence"/>
</dbReference>
<name>A0A5B0KZS1_9PROT</name>
<protein>
    <submittedName>
        <fullName evidence="1">Uncharacterized protein</fullName>
    </submittedName>
</protein>
<reference evidence="1 2" key="1">
    <citation type="submission" date="2019-07" db="EMBL/GenBank/DDBJ databases">
        <title>Genome sequencing of the stress-tolerant strain Azospirillum brasilense Az19.</title>
        <authorList>
            <person name="Maroniche G.A."/>
            <person name="Garcia J.E."/>
            <person name="Pagnussat L."/>
            <person name="Amenta M."/>
            <person name="Creus C.M."/>
        </authorList>
    </citation>
    <scope>NUCLEOTIDE SEQUENCE [LARGE SCALE GENOMIC DNA]</scope>
    <source>
        <strain evidence="1 2">Az19</strain>
    </source>
</reference>